<name>A0A8T0XFA9_PANVG</name>
<feature type="region of interest" description="Disordered" evidence="1">
    <location>
        <begin position="140"/>
        <end position="179"/>
    </location>
</feature>
<feature type="compositionally biased region" description="Low complexity" evidence="1">
    <location>
        <begin position="84"/>
        <end position="98"/>
    </location>
</feature>
<dbReference type="EMBL" id="CM029037">
    <property type="protein sequence ID" value="KAG2657917.1"/>
    <property type="molecule type" value="Genomic_DNA"/>
</dbReference>
<sequence length="238" mass="24960">MAPKKSLSKGKEKPSGVGSPTEIEGWRATDPSGGGDGDDGSRTMAAQEDSATSGSRVASPETRERMASSAGCDKSLPSEKHTRGSTVSAAASPGVSAAGSGGVAKEQNSSGSIIIPKLLRPRKLQVKRLCHKAADLSLEDLGPTSVSKPVEETPTTLEQPKSMPAPMEPGVEKTPSTEPVEIEVEKTTGASVDLQSTDQEKVTDIAPEVEQSTHENLQEEPKLPVEGAKLYEEKILEF</sequence>
<evidence type="ECO:0000313" key="3">
    <source>
        <dbReference type="Proteomes" id="UP000823388"/>
    </source>
</evidence>
<organism evidence="2 3">
    <name type="scientific">Panicum virgatum</name>
    <name type="common">Blackwell switchgrass</name>
    <dbReference type="NCBI Taxonomy" id="38727"/>
    <lineage>
        <taxon>Eukaryota</taxon>
        <taxon>Viridiplantae</taxon>
        <taxon>Streptophyta</taxon>
        <taxon>Embryophyta</taxon>
        <taxon>Tracheophyta</taxon>
        <taxon>Spermatophyta</taxon>
        <taxon>Magnoliopsida</taxon>
        <taxon>Liliopsida</taxon>
        <taxon>Poales</taxon>
        <taxon>Poaceae</taxon>
        <taxon>PACMAD clade</taxon>
        <taxon>Panicoideae</taxon>
        <taxon>Panicodae</taxon>
        <taxon>Paniceae</taxon>
        <taxon>Panicinae</taxon>
        <taxon>Panicum</taxon>
        <taxon>Panicum sect. Hiantes</taxon>
    </lineage>
</organism>
<comment type="caution">
    <text evidence="2">The sequence shown here is derived from an EMBL/GenBank/DDBJ whole genome shotgun (WGS) entry which is preliminary data.</text>
</comment>
<feature type="region of interest" description="Disordered" evidence="1">
    <location>
        <begin position="1"/>
        <end position="114"/>
    </location>
</feature>
<dbReference type="Proteomes" id="UP000823388">
    <property type="component" value="Chromosome 1K"/>
</dbReference>
<dbReference type="AlphaFoldDB" id="A0A8T0XFA9"/>
<reference evidence="2" key="1">
    <citation type="submission" date="2020-05" db="EMBL/GenBank/DDBJ databases">
        <title>WGS assembly of Panicum virgatum.</title>
        <authorList>
            <person name="Lovell J.T."/>
            <person name="Jenkins J."/>
            <person name="Shu S."/>
            <person name="Juenger T.E."/>
            <person name="Schmutz J."/>
        </authorList>
    </citation>
    <scope>NUCLEOTIDE SEQUENCE</scope>
    <source>
        <strain evidence="2">AP13</strain>
    </source>
</reference>
<evidence type="ECO:0000256" key="1">
    <source>
        <dbReference type="SAM" id="MobiDB-lite"/>
    </source>
</evidence>
<keyword evidence="3" id="KW-1185">Reference proteome</keyword>
<evidence type="ECO:0000313" key="2">
    <source>
        <dbReference type="EMBL" id="KAG2657917.1"/>
    </source>
</evidence>
<accession>A0A8T0XFA9</accession>
<protein>
    <submittedName>
        <fullName evidence="2">Uncharacterized protein</fullName>
    </submittedName>
</protein>
<gene>
    <name evidence="2" type="ORF">PVAP13_1KG160900</name>
</gene>
<proteinExistence type="predicted"/>